<keyword evidence="2" id="KW-0732">Signal</keyword>
<dbReference type="SUPFAM" id="SSF111384">
    <property type="entry name" value="OmpH-like"/>
    <property type="match status" value="1"/>
</dbReference>
<dbReference type="Pfam" id="PF03938">
    <property type="entry name" value="OmpH"/>
    <property type="match status" value="1"/>
</dbReference>
<accession>A0A4R2K8R8</accession>
<evidence type="ECO:0000256" key="1">
    <source>
        <dbReference type="SAM" id="MobiDB-lite"/>
    </source>
</evidence>
<dbReference type="RefSeq" id="WP_132546147.1">
    <property type="nucleotide sequence ID" value="NZ_SLWW01000013.1"/>
</dbReference>
<comment type="caution">
    <text evidence="3">The sequence shown here is derived from an EMBL/GenBank/DDBJ whole genome shotgun (WGS) entry which is preliminary data.</text>
</comment>
<dbReference type="PROSITE" id="PS51257">
    <property type="entry name" value="PROKAR_LIPOPROTEIN"/>
    <property type="match status" value="1"/>
</dbReference>
<dbReference type="InterPro" id="IPR024930">
    <property type="entry name" value="Skp_dom_sf"/>
</dbReference>
<dbReference type="SMART" id="SM00935">
    <property type="entry name" value="OmpH"/>
    <property type="match status" value="1"/>
</dbReference>
<organism evidence="3 4">
    <name type="scientific">Rhodovulum euryhalinum</name>
    <dbReference type="NCBI Taxonomy" id="35805"/>
    <lineage>
        <taxon>Bacteria</taxon>
        <taxon>Pseudomonadati</taxon>
        <taxon>Pseudomonadota</taxon>
        <taxon>Alphaproteobacteria</taxon>
        <taxon>Rhodobacterales</taxon>
        <taxon>Paracoccaceae</taxon>
        <taxon>Rhodovulum</taxon>
    </lineage>
</organism>
<dbReference type="InterPro" id="IPR005632">
    <property type="entry name" value="Chaperone_Skp"/>
</dbReference>
<feature type="region of interest" description="Disordered" evidence="1">
    <location>
        <begin position="176"/>
        <end position="197"/>
    </location>
</feature>
<feature type="signal peptide" evidence="2">
    <location>
        <begin position="1"/>
        <end position="23"/>
    </location>
</feature>
<dbReference type="GO" id="GO:0051082">
    <property type="term" value="F:unfolded protein binding"/>
    <property type="evidence" value="ECO:0007669"/>
    <property type="project" value="InterPro"/>
</dbReference>
<evidence type="ECO:0000256" key="2">
    <source>
        <dbReference type="SAM" id="SignalP"/>
    </source>
</evidence>
<gene>
    <name evidence="3" type="ORF">EV655_11359</name>
</gene>
<keyword evidence="4" id="KW-1185">Reference proteome</keyword>
<proteinExistence type="predicted"/>
<evidence type="ECO:0000313" key="3">
    <source>
        <dbReference type="EMBL" id="TCO69773.1"/>
    </source>
</evidence>
<dbReference type="EMBL" id="SLWW01000013">
    <property type="protein sequence ID" value="TCO69773.1"/>
    <property type="molecule type" value="Genomic_DNA"/>
</dbReference>
<sequence length="197" mass="21384">MRAGRIAALGLAFFLACLVPVAAQDPAQPLRSPILTIDQERLFTESRAGQALVDALEADSAALAAENRLIEAQLIAEERELTERRAQMPPEEFRALAETFDEKVVAIRRAQDAKARTLAQRSEADQQTFYRRALPLVAEIVRERGAVVVLERGAVILSAEQVDITDEAISVIDARLAPPDADQPAPDVPGDTVPAPE</sequence>
<dbReference type="Proteomes" id="UP000295142">
    <property type="component" value="Unassembled WGS sequence"/>
</dbReference>
<feature type="compositionally biased region" description="Low complexity" evidence="1">
    <location>
        <begin position="176"/>
        <end position="191"/>
    </location>
</feature>
<evidence type="ECO:0000313" key="4">
    <source>
        <dbReference type="Proteomes" id="UP000295142"/>
    </source>
</evidence>
<feature type="chain" id="PRO_5020867543" evidence="2">
    <location>
        <begin position="24"/>
        <end position="197"/>
    </location>
</feature>
<dbReference type="AlphaFoldDB" id="A0A4R2K8R8"/>
<name>A0A4R2K8R8_9RHOB</name>
<dbReference type="Gene3D" id="3.30.910.20">
    <property type="entry name" value="Skp domain"/>
    <property type="match status" value="1"/>
</dbReference>
<dbReference type="OrthoDB" id="7868372at2"/>
<reference evidence="3 4" key="1">
    <citation type="submission" date="2019-03" db="EMBL/GenBank/DDBJ databases">
        <title>Genomic Encyclopedia of Type Strains, Phase IV (KMG-IV): sequencing the most valuable type-strain genomes for metagenomic binning, comparative biology and taxonomic classification.</title>
        <authorList>
            <person name="Goeker M."/>
        </authorList>
    </citation>
    <scope>NUCLEOTIDE SEQUENCE [LARGE SCALE GENOMIC DNA]</scope>
    <source>
        <strain evidence="3 4">DSM 4868</strain>
    </source>
</reference>
<protein>
    <submittedName>
        <fullName evidence="3">Periplasmic chaperone for outer membrane proteins Skp</fullName>
    </submittedName>
</protein>